<feature type="transmembrane region" description="Helical" evidence="7">
    <location>
        <begin position="262"/>
        <end position="287"/>
    </location>
</feature>
<dbReference type="InterPro" id="IPR018303">
    <property type="entry name" value="ATPase_P-typ_P_site"/>
</dbReference>
<dbReference type="SFLD" id="SFLDF00027">
    <property type="entry name" value="p-type_atpase"/>
    <property type="match status" value="1"/>
</dbReference>
<dbReference type="InterPro" id="IPR023298">
    <property type="entry name" value="ATPase_P-typ_TM_dom_sf"/>
</dbReference>
<evidence type="ECO:0000256" key="5">
    <source>
        <dbReference type="ARBA" id="ARBA00023136"/>
    </source>
</evidence>
<organism evidence="9 10">
    <name type="scientific">Nocardioides eburneus</name>
    <dbReference type="NCBI Taxonomy" id="3231482"/>
    <lineage>
        <taxon>Bacteria</taxon>
        <taxon>Bacillati</taxon>
        <taxon>Actinomycetota</taxon>
        <taxon>Actinomycetes</taxon>
        <taxon>Propionibacteriales</taxon>
        <taxon>Nocardioidaceae</taxon>
        <taxon>Nocardioides</taxon>
    </lineage>
</organism>
<accession>A0ABV3T378</accession>
<feature type="domain" description="P-type ATPase A" evidence="8">
    <location>
        <begin position="113"/>
        <end position="211"/>
    </location>
</feature>
<dbReference type="Pfam" id="PF00702">
    <property type="entry name" value="Hydrolase"/>
    <property type="match status" value="1"/>
</dbReference>
<feature type="transmembrane region" description="Helical" evidence="7">
    <location>
        <begin position="630"/>
        <end position="649"/>
    </location>
</feature>
<dbReference type="Pfam" id="PF00122">
    <property type="entry name" value="E1-E2_ATPase"/>
    <property type="match status" value="1"/>
</dbReference>
<evidence type="ECO:0000256" key="6">
    <source>
        <dbReference type="SAM" id="MobiDB-lite"/>
    </source>
</evidence>
<dbReference type="InterPro" id="IPR008250">
    <property type="entry name" value="ATPase_P-typ_transduc_dom_A_sf"/>
</dbReference>
<dbReference type="SFLD" id="SFLDG00002">
    <property type="entry name" value="C1.7:_P-type_atpase_like"/>
    <property type="match status" value="1"/>
</dbReference>
<dbReference type="SUPFAM" id="SSF81653">
    <property type="entry name" value="Calcium ATPase, transduction domain A"/>
    <property type="match status" value="1"/>
</dbReference>
<name>A0ABV3T378_9ACTN</name>
<gene>
    <name evidence="9" type="ORF">AB3X52_13785</name>
</gene>
<evidence type="ECO:0000259" key="8">
    <source>
        <dbReference type="Pfam" id="PF00122"/>
    </source>
</evidence>
<dbReference type="Gene3D" id="2.70.150.10">
    <property type="entry name" value="Calcium-transporting ATPase, cytoplasmic transduction domain A"/>
    <property type="match status" value="1"/>
</dbReference>
<dbReference type="PANTHER" id="PTHR42861">
    <property type="entry name" value="CALCIUM-TRANSPORTING ATPASE"/>
    <property type="match status" value="1"/>
</dbReference>
<dbReference type="InterPro" id="IPR023214">
    <property type="entry name" value="HAD_sf"/>
</dbReference>
<comment type="caution">
    <text evidence="9">The sequence shown here is derived from an EMBL/GenBank/DDBJ whole genome shotgun (WGS) entry which is preliminary data.</text>
</comment>
<evidence type="ECO:0000313" key="10">
    <source>
        <dbReference type="Proteomes" id="UP001556631"/>
    </source>
</evidence>
<dbReference type="PRINTS" id="PR00119">
    <property type="entry name" value="CATATPASE"/>
</dbReference>
<feature type="compositionally biased region" description="Low complexity" evidence="6">
    <location>
        <begin position="14"/>
        <end position="28"/>
    </location>
</feature>
<feature type="transmembrane region" description="Helical" evidence="7">
    <location>
        <begin position="59"/>
        <end position="77"/>
    </location>
</feature>
<dbReference type="InterPro" id="IPR044492">
    <property type="entry name" value="P_typ_ATPase_HD_dom"/>
</dbReference>
<dbReference type="SUPFAM" id="SSF81665">
    <property type="entry name" value="Calcium ATPase, transmembrane domain M"/>
    <property type="match status" value="1"/>
</dbReference>
<evidence type="ECO:0000256" key="3">
    <source>
        <dbReference type="ARBA" id="ARBA00022967"/>
    </source>
</evidence>
<feature type="compositionally biased region" description="Basic and acidic residues" evidence="6">
    <location>
        <begin position="1"/>
        <end position="11"/>
    </location>
</feature>
<dbReference type="EMBL" id="JBFPJR010000024">
    <property type="protein sequence ID" value="MEX0428695.1"/>
    <property type="molecule type" value="Genomic_DNA"/>
</dbReference>
<feature type="transmembrane region" description="Helical" evidence="7">
    <location>
        <begin position="743"/>
        <end position="762"/>
    </location>
</feature>
<proteinExistence type="predicted"/>
<dbReference type="SUPFAM" id="SSF56784">
    <property type="entry name" value="HAD-like"/>
    <property type="match status" value="1"/>
</dbReference>
<evidence type="ECO:0000256" key="7">
    <source>
        <dbReference type="SAM" id="Phobius"/>
    </source>
</evidence>
<feature type="transmembrane region" description="Helical" evidence="7">
    <location>
        <begin position="685"/>
        <end position="707"/>
    </location>
</feature>
<dbReference type="InterPro" id="IPR059000">
    <property type="entry name" value="ATPase_P-type_domA"/>
</dbReference>
<feature type="transmembrane region" description="Helical" evidence="7">
    <location>
        <begin position="230"/>
        <end position="250"/>
    </location>
</feature>
<dbReference type="Gene3D" id="1.20.1110.10">
    <property type="entry name" value="Calcium-transporting ATPase, transmembrane domain"/>
    <property type="match status" value="1"/>
</dbReference>
<keyword evidence="3" id="KW-1278">Translocase</keyword>
<keyword evidence="10" id="KW-1185">Reference proteome</keyword>
<evidence type="ECO:0000256" key="2">
    <source>
        <dbReference type="ARBA" id="ARBA00022692"/>
    </source>
</evidence>
<protein>
    <submittedName>
        <fullName evidence="9">HAD-IC family P-type ATPase</fullName>
    </submittedName>
</protein>
<evidence type="ECO:0000256" key="1">
    <source>
        <dbReference type="ARBA" id="ARBA00004651"/>
    </source>
</evidence>
<dbReference type="Proteomes" id="UP001556631">
    <property type="component" value="Unassembled WGS sequence"/>
</dbReference>
<dbReference type="RefSeq" id="WP_367994662.1">
    <property type="nucleotide sequence ID" value="NZ_JBFPJR010000024.1"/>
</dbReference>
<feature type="transmembrane region" description="Helical" evidence="7">
    <location>
        <begin position="768"/>
        <end position="792"/>
    </location>
</feature>
<feature type="region of interest" description="Disordered" evidence="6">
    <location>
        <begin position="1"/>
        <end position="45"/>
    </location>
</feature>
<dbReference type="PRINTS" id="PR00120">
    <property type="entry name" value="HATPASE"/>
</dbReference>
<feature type="transmembrane region" description="Helical" evidence="7">
    <location>
        <begin position="719"/>
        <end position="736"/>
    </location>
</feature>
<keyword evidence="2 7" id="KW-0812">Transmembrane</keyword>
<keyword evidence="5 7" id="KW-0472">Membrane</keyword>
<dbReference type="InterPro" id="IPR023299">
    <property type="entry name" value="ATPase_P-typ_cyto_dom_N"/>
</dbReference>
<feature type="transmembrane region" description="Helical" evidence="7">
    <location>
        <begin position="83"/>
        <end position="101"/>
    </location>
</feature>
<evidence type="ECO:0000256" key="4">
    <source>
        <dbReference type="ARBA" id="ARBA00022989"/>
    </source>
</evidence>
<dbReference type="InterPro" id="IPR001757">
    <property type="entry name" value="P_typ_ATPase"/>
</dbReference>
<dbReference type="SFLD" id="SFLDS00003">
    <property type="entry name" value="Haloacid_Dehalogenase"/>
    <property type="match status" value="1"/>
</dbReference>
<reference evidence="9 10" key="1">
    <citation type="submission" date="2024-07" db="EMBL/GenBank/DDBJ databases">
        <authorList>
            <person name="Lee S."/>
            <person name="Kang M."/>
        </authorList>
    </citation>
    <scope>NUCLEOTIDE SEQUENCE [LARGE SCALE GENOMIC DNA]</scope>
    <source>
        <strain evidence="9 10">DS6</strain>
    </source>
</reference>
<evidence type="ECO:0000313" key="9">
    <source>
        <dbReference type="EMBL" id="MEX0428695.1"/>
    </source>
</evidence>
<dbReference type="PROSITE" id="PS00154">
    <property type="entry name" value="ATPASE_E1_E2"/>
    <property type="match status" value="1"/>
</dbReference>
<feature type="transmembrane region" description="Helical" evidence="7">
    <location>
        <begin position="655"/>
        <end position="673"/>
    </location>
</feature>
<dbReference type="SUPFAM" id="SSF81660">
    <property type="entry name" value="Metal cation-transporting ATPase, ATP-binding domain N"/>
    <property type="match status" value="1"/>
</dbReference>
<dbReference type="Gene3D" id="3.40.50.1000">
    <property type="entry name" value="HAD superfamily/HAD-like"/>
    <property type="match status" value="1"/>
</dbReference>
<keyword evidence="4 7" id="KW-1133">Transmembrane helix</keyword>
<dbReference type="InterPro" id="IPR036412">
    <property type="entry name" value="HAD-like_sf"/>
</dbReference>
<dbReference type="NCBIfam" id="TIGR01494">
    <property type="entry name" value="ATPase_P-type"/>
    <property type="match status" value="2"/>
</dbReference>
<comment type="subcellular location">
    <subcellularLocation>
        <location evidence="1">Cell membrane</location>
        <topology evidence="1">Multi-pass membrane protein</topology>
    </subcellularLocation>
</comment>
<sequence>MASESPERTDATESPSPSRPTSTSGLSTAEVAQRVAAGRTNASDTGTSRPLLHIVRANVLTPFNGLLATLFVVIAVTGRWQNALFGLVVLANTLIGVVQEVRAKRTLDRLAILNAPRARVVRDGALGEIAVEDVVADDLVVIRAGDQIPADGLLLEATGLEVDESLLTGESDPVAKAAGDEVRSGAIAVAGGGRFRAGAVGDEAYAARLATEARRFTVTHSELVAATNRILRWISVMMLVVGPVLLWSQFHSTDNETWQDAVTGAVAALVGMVPEGLVLLTSLAFMLGTLALARRQTLVQELPAVEGLARVDVVCLDKTGTLTHGDVAFDRVEPLGVPAADIEQALALLAARDPNATAAAIGAAMPAPTWRAADVVPFSSARKWSAVVTGGRVTWVLGAPEMVLPAPTPGPQQQARSAADALAEQGARVLLLARSDAAPGRGAADGGAPSLPSYLQPAALVVLAERIRHDAADTMRYFTEQGVALKVISGDNPRTVGAVAAAVGVPGVSGAADAVDARTLPEDPEELAAVIGEHSAFGRVAPHQKRAIVTALQRRGHVVAMTGDGVNDALALKDADIGVAMGNGAPATRAVAQLVLLDGRFAHLPDVVAEGRRVIANIERAACLFLVKNAYSLLLAVIAALTLSAYPLAPIQLSLIASVTIGIPGFFLALGPNRTRYVPGFLRRVLRFAVPVGIVVGACAYTGYLLARLLDGGGVDGGRTTAMLVVLVVGLWVVLVQARPLAGWKLLLVAALALVVAIIVVVPPLHPVFLIDLTALRLVIAVVVGAAGALLVEITHRAAAALTAPRRSV</sequence>
<dbReference type="Gene3D" id="3.40.1110.10">
    <property type="entry name" value="Calcium-transporting ATPase, cytoplasmic domain N"/>
    <property type="match status" value="1"/>
</dbReference>